<proteinExistence type="predicted"/>
<evidence type="ECO:0000313" key="2">
    <source>
        <dbReference type="Proteomes" id="UP000054270"/>
    </source>
</evidence>
<dbReference type="InterPro" id="IPR031755">
    <property type="entry name" value="Inhibitor_I66"/>
</dbReference>
<reference evidence="2" key="1">
    <citation type="submission" date="2014-04" db="EMBL/GenBank/DDBJ databases">
        <title>Evolutionary Origins and Diversification of the Mycorrhizal Mutualists.</title>
        <authorList>
            <consortium name="DOE Joint Genome Institute"/>
            <consortium name="Mycorrhizal Genomics Consortium"/>
            <person name="Kohler A."/>
            <person name="Kuo A."/>
            <person name="Nagy L.G."/>
            <person name="Floudas D."/>
            <person name="Copeland A."/>
            <person name="Barry K.W."/>
            <person name="Cichocki N."/>
            <person name="Veneault-Fourrey C."/>
            <person name="LaButti K."/>
            <person name="Lindquist E.A."/>
            <person name="Lipzen A."/>
            <person name="Lundell T."/>
            <person name="Morin E."/>
            <person name="Murat C."/>
            <person name="Riley R."/>
            <person name="Ohm R."/>
            <person name="Sun H."/>
            <person name="Tunlid A."/>
            <person name="Henrissat B."/>
            <person name="Grigoriev I.V."/>
            <person name="Hibbett D.S."/>
            <person name="Martin F."/>
        </authorList>
    </citation>
    <scope>NUCLEOTIDE SEQUENCE [LARGE SCALE GENOMIC DNA]</scope>
    <source>
        <strain evidence="2">FD-334 SS-4</strain>
    </source>
</reference>
<dbReference type="Proteomes" id="UP000054270">
    <property type="component" value="Unassembled WGS sequence"/>
</dbReference>
<gene>
    <name evidence="1" type="ORF">HYPSUDRAFT_1096871</name>
</gene>
<dbReference type="Gene3D" id="2.80.10.50">
    <property type="match status" value="1"/>
</dbReference>
<protein>
    <submittedName>
        <fullName evidence="1">Uncharacterized protein</fullName>
    </submittedName>
</protein>
<keyword evidence="2" id="KW-1185">Reference proteome</keyword>
<dbReference type="Pfam" id="PF16850">
    <property type="entry name" value="Inhibitor_I66"/>
    <property type="match status" value="1"/>
</dbReference>
<accession>A0A0D2NJC1</accession>
<name>A0A0D2NJC1_HYPSF</name>
<organism evidence="1 2">
    <name type="scientific">Hypholoma sublateritium (strain FD-334 SS-4)</name>
    <dbReference type="NCBI Taxonomy" id="945553"/>
    <lineage>
        <taxon>Eukaryota</taxon>
        <taxon>Fungi</taxon>
        <taxon>Dikarya</taxon>
        <taxon>Basidiomycota</taxon>
        <taxon>Agaricomycotina</taxon>
        <taxon>Agaricomycetes</taxon>
        <taxon>Agaricomycetidae</taxon>
        <taxon>Agaricales</taxon>
        <taxon>Agaricineae</taxon>
        <taxon>Strophariaceae</taxon>
        <taxon>Hypholoma</taxon>
    </lineage>
</organism>
<dbReference type="OrthoDB" id="3439489at2759"/>
<sequence length="101" mass="11229">MSLKSGTYTISSKFGCNPMDDMSLNPKRVVVLPQGVEASKKKLEIKAFPDDNCILKIGGGFPKQIDKLLFAVFHQQPEQAVWKIQGGKIQGLWRAQRLRGA</sequence>
<dbReference type="GO" id="GO:0004867">
    <property type="term" value="F:serine-type endopeptidase inhibitor activity"/>
    <property type="evidence" value="ECO:0007669"/>
    <property type="project" value="InterPro"/>
</dbReference>
<dbReference type="EMBL" id="KN817582">
    <property type="protein sequence ID" value="KJA18989.1"/>
    <property type="molecule type" value="Genomic_DNA"/>
</dbReference>
<dbReference type="AlphaFoldDB" id="A0A0D2NJC1"/>
<evidence type="ECO:0000313" key="1">
    <source>
        <dbReference type="EMBL" id="KJA18989.1"/>
    </source>
</evidence>